<name>A0ABP1GBM7_9CHLO</name>
<proteinExistence type="predicted"/>
<evidence type="ECO:0000313" key="2">
    <source>
        <dbReference type="EMBL" id="CAL5228715.1"/>
    </source>
</evidence>
<evidence type="ECO:0000256" key="1">
    <source>
        <dbReference type="ARBA" id="ARBA00004430"/>
    </source>
</evidence>
<reference evidence="2 3" key="1">
    <citation type="submission" date="2024-06" db="EMBL/GenBank/DDBJ databases">
        <authorList>
            <person name="Kraege A."/>
            <person name="Thomma B."/>
        </authorList>
    </citation>
    <scope>NUCLEOTIDE SEQUENCE [LARGE SCALE GENOMIC DNA]</scope>
</reference>
<organism evidence="2 3">
    <name type="scientific">Coccomyxa viridis</name>
    <dbReference type="NCBI Taxonomy" id="1274662"/>
    <lineage>
        <taxon>Eukaryota</taxon>
        <taxon>Viridiplantae</taxon>
        <taxon>Chlorophyta</taxon>
        <taxon>core chlorophytes</taxon>
        <taxon>Trebouxiophyceae</taxon>
        <taxon>Trebouxiophyceae incertae sedis</taxon>
        <taxon>Coccomyxaceae</taxon>
        <taxon>Coccomyxa</taxon>
    </lineage>
</organism>
<dbReference type="InterPro" id="IPR032675">
    <property type="entry name" value="LRR_dom_sf"/>
</dbReference>
<dbReference type="SUPFAM" id="SSF52047">
    <property type="entry name" value="RNI-like"/>
    <property type="match status" value="1"/>
</dbReference>
<protein>
    <submittedName>
        <fullName evidence="2">G11898 protein</fullName>
    </submittedName>
</protein>
<evidence type="ECO:0000313" key="3">
    <source>
        <dbReference type="Proteomes" id="UP001497392"/>
    </source>
</evidence>
<dbReference type="Proteomes" id="UP001497392">
    <property type="component" value="Unassembled WGS sequence"/>
</dbReference>
<comment type="subcellular location">
    <subcellularLocation>
        <location evidence="1">Cytoplasm</location>
        <location evidence="1">Cytoskeleton</location>
        <location evidence="1">Cilium axoneme</location>
    </subcellularLocation>
</comment>
<comment type="caution">
    <text evidence="2">The sequence shown here is derived from an EMBL/GenBank/DDBJ whole genome shotgun (WGS) entry which is preliminary data.</text>
</comment>
<gene>
    <name evidence="2" type="primary">g11898</name>
    <name evidence="2" type="ORF">VP750_LOCUS10621</name>
</gene>
<dbReference type="EMBL" id="CAXHTA020000019">
    <property type="protein sequence ID" value="CAL5228715.1"/>
    <property type="molecule type" value="Genomic_DNA"/>
</dbReference>
<keyword evidence="3" id="KW-1185">Reference proteome</keyword>
<dbReference type="Gene3D" id="3.80.10.10">
    <property type="entry name" value="Ribonuclease Inhibitor"/>
    <property type="match status" value="1"/>
</dbReference>
<sequence>MGHIRELNDMPPDVLCHILHYYCDGNLYTLDLLRPLSRNFRASVAMTCATLAIADMREIFVPGLNKSTLGTATMIKGTLKRCPRLLGLLLSECDFQYMPHLDWVFCPTPSTLTIIRLKACYLRHQDLLALSALPHLEALSLQQTRLDRCESRPWEGFSQLKMLRVDSVHNLFCTALQTLRSQLLYLSCFDCMGMHDGIHDGLDSCVVLDLGKTYMSEAHLQTLLDEGAPCLKLLLVTVQFRLSPATAERMQKSGITIINSSAKVDASTVEGCLQEALRDSPKLLKYAKHILC</sequence>
<accession>A0ABP1GBM7</accession>